<gene>
    <name evidence="7" type="primary">tsaM1_3</name>
    <name evidence="7" type="ORF">PIGHUM_00751</name>
</gene>
<dbReference type="PROSITE" id="PS51296">
    <property type="entry name" value="RIESKE"/>
    <property type="match status" value="1"/>
</dbReference>
<keyword evidence="1" id="KW-0001">2Fe-2S</keyword>
<evidence type="ECO:0000259" key="6">
    <source>
        <dbReference type="PROSITE" id="PS51296"/>
    </source>
</evidence>
<dbReference type="InterPro" id="IPR050584">
    <property type="entry name" value="Cholesterol_7-desaturase"/>
</dbReference>
<keyword evidence="5" id="KW-0411">Iron-sulfur</keyword>
<evidence type="ECO:0000256" key="5">
    <source>
        <dbReference type="ARBA" id="ARBA00023014"/>
    </source>
</evidence>
<dbReference type="AlphaFoldDB" id="A0A3P4AXA8"/>
<dbReference type="CDD" id="cd08878">
    <property type="entry name" value="RHO_alpha_C_DMO-like"/>
    <property type="match status" value="1"/>
</dbReference>
<dbReference type="InterPro" id="IPR036922">
    <property type="entry name" value="Rieske_2Fe-2S_sf"/>
</dbReference>
<protein>
    <submittedName>
        <fullName evidence="7">Toluene-4-sulfonate monooxygenase system iron-sulfur subunit TsaM1</fullName>
        <ecNumber evidence="7">1.14.14.-</ecNumber>
    </submittedName>
</protein>
<dbReference type="InterPro" id="IPR017941">
    <property type="entry name" value="Rieske_2Fe-2S"/>
</dbReference>
<proteinExistence type="predicted"/>
<dbReference type="SUPFAM" id="SSF55961">
    <property type="entry name" value="Bet v1-like"/>
    <property type="match status" value="1"/>
</dbReference>
<dbReference type="PANTHER" id="PTHR21266:SF60">
    <property type="entry name" value="3-KETOSTEROID-9-ALPHA-MONOOXYGENASE, OXYGENASE COMPONENT"/>
    <property type="match status" value="1"/>
</dbReference>
<dbReference type="EMBL" id="UWPJ01000008">
    <property type="protein sequence ID" value="VCU68693.1"/>
    <property type="molecule type" value="Genomic_DNA"/>
</dbReference>
<keyword evidence="4" id="KW-0408">Iron</keyword>
<keyword evidence="8" id="KW-1185">Reference proteome</keyword>
<evidence type="ECO:0000256" key="1">
    <source>
        <dbReference type="ARBA" id="ARBA00022714"/>
    </source>
</evidence>
<feature type="domain" description="Rieske" evidence="6">
    <location>
        <begin position="9"/>
        <end position="110"/>
    </location>
</feature>
<evidence type="ECO:0000256" key="3">
    <source>
        <dbReference type="ARBA" id="ARBA00023002"/>
    </source>
</evidence>
<dbReference type="EC" id="1.14.14.-" evidence="7"/>
<organism evidence="7 8">
    <name type="scientific">Pigmentiphaga humi</name>
    <dbReference type="NCBI Taxonomy" id="2478468"/>
    <lineage>
        <taxon>Bacteria</taxon>
        <taxon>Pseudomonadati</taxon>
        <taxon>Pseudomonadota</taxon>
        <taxon>Betaproteobacteria</taxon>
        <taxon>Burkholderiales</taxon>
        <taxon>Alcaligenaceae</taxon>
        <taxon>Pigmentiphaga</taxon>
    </lineage>
</organism>
<dbReference type="Proteomes" id="UP000277294">
    <property type="component" value="Unassembled WGS sequence"/>
</dbReference>
<dbReference type="GO" id="GO:0004497">
    <property type="term" value="F:monooxygenase activity"/>
    <property type="evidence" value="ECO:0007669"/>
    <property type="project" value="UniProtKB-KW"/>
</dbReference>
<keyword evidence="3 7" id="KW-0560">Oxidoreductase</keyword>
<dbReference type="Pfam" id="PF00355">
    <property type="entry name" value="Rieske"/>
    <property type="match status" value="1"/>
</dbReference>
<dbReference type="SUPFAM" id="SSF50022">
    <property type="entry name" value="ISP domain"/>
    <property type="match status" value="1"/>
</dbReference>
<dbReference type="RefSeq" id="WP_124077927.1">
    <property type="nucleotide sequence ID" value="NZ_UWPJ01000008.1"/>
</dbReference>
<dbReference type="Pfam" id="PF19112">
    <property type="entry name" value="VanA_C"/>
    <property type="match status" value="1"/>
</dbReference>
<sequence length="361" mass="40446">MHYVVRNAWYVLAWSKEIGDTPFSRRVLDEPIVAYRKRNGELAALLDRCAHKLVPLSLGQVVDDTLQCGYHGLQFDGSGACVHVPGQDRIPPAARVRSFPVAERYGAAWIWMGDPERADPGLIHVIERYDTPGWAVLWGERQHHLTHYLNIVENLQDPAHTTYTHRSTIGNPASSEVAPVTEEADDHIVTYRWTLDAEPPPIDRASGAFEGLTDRCQYYRFFPPCVSRVDVVTMDAGQEHTEANMDRGRRAYSYKFLTPETDTSTHFFWMHVRNFGVGDADFEARLACEFSRTFQEDNVVTSAMQREQNVTGLRQTAWLNIDAGPARARRMIEKMAAAEAAEAAGAASPADAVSRRTVAAS</sequence>
<dbReference type="Gene3D" id="2.102.10.10">
    <property type="entry name" value="Rieske [2Fe-2S] iron-sulphur domain"/>
    <property type="match status" value="1"/>
</dbReference>
<dbReference type="InterPro" id="IPR044043">
    <property type="entry name" value="VanA_C_cat"/>
</dbReference>
<dbReference type="GO" id="GO:0051537">
    <property type="term" value="F:2 iron, 2 sulfur cluster binding"/>
    <property type="evidence" value="ECO:0007669"/>
    <property type="project" value="UniProtKB-KW"/>
</dbReference>
<dbReference type="GO" id="GO:0046872">
    <property type="term" value="F:metal ion binding"/>
    <property type="evidence" value="ECO:0007669"/>
    <property type="project" value="UniProtKB-KW"/>
</dbReference>
<evidence type="ECO:0000256" key="4">
    <source>
        <dbReference type="ARBA" id="ARBA00023004"/>
    </source>
</evidence>
<keyword evidence="2" id="KW-0479">Metal-binding</keyword>
<evidence type="ECO:0000313" key="7">
    <source>
        <dbReference type="EMBL" id="VCU68693.1"/>
    </source>
</evidence>
<name>A0A3P4AXA8_9BURK</name>
<dbReference type="Gene3D" id="3.90.380.10">
    <property type="entry name" value="Naphthalene 1,2-dioxygenase Alpha Subunit, Chain A, domain 1"/>
    <property type="match status" value="1"/>
</dbReference>
<reference evidence="7 8" key="1">
    <citation type="submission" date="2018-10" db="EMBL/GenBank/DDBJ databases">
        <authorList>
            <person name="Criscuolo A."/>
        </authorList>
    </citation>
    <scope>NUCLEOTIDE SEQUENCE [LARGE SCALE GENOMIC DNA]</scope>
    <source>
        <strain evidence="7">DnA1</strain>
    </source>
</reference>
<keyword evidence="7" id="KW-0503">Monooxygenase</keyword>
<evidence type="ECO:0000313" key="8">
    <source>
        <dbReference type="Proteomes" id="UP000277294"/>
    </source>
</evidence>
<evidence type="ECO:0000256" key="2">
    <source>
        <dbReference type="ARBA" id="ARBA00022723"/>
    </source>
</evidence>
<accession>A0A3P4AXA8</accession>
<dbReference type="OrthoDB" id="9769355at2"/>
<dbReference type="PANTHER" id="PTHR21266">
    <property type="entry name" value="IRON-SULFUR DOMAIN CONTAINING PROTEIN"/>
    <property type="match status" value="1"/>
</dbReference>